<accession>A0ABP7U5U7</accession>
<evidence type="ECO:0008006" key="3">
    <source>
        <dbReference type="Google" id="ProtNLM"/>
    </source>
</evidence>
<evidence type="ECO:0000313" key="2">
    <source>
        <dbReference type="Proteomes" id="UP001424459"/>
    </source>
</evidence>
<dbReference type="EMBL" id="BAABBR010000001">
    <property type="protein sequence ID" value="GAA4036577.1"/>
    <property type="molecule type" value="Genomic_DNA"/>
</dbReference>
<dbReference type="PROSITE" id="PS51257">
    <property type="entry name" value="PROKAR_LIPOPROTEIN"/>
    <property type="match status" value="1"/>
</dbReference>
<gene>
    <name evidence="1" type="ORF">GCM10022281_16450</name>
</gene>
<dbReference type="Proteomes" id="UP001424459">
    <property type="component" value="Unassembled WGS sequence"/>
</dbReference>
<name>A0ABP7U5U7_9SPHN</name>
<protein>
    <recommendedName>
        <fullName evidence="3">Pilus assembly protein CpaD</fullName>
    </recommendedName>
</protein>
<comment type="caution">
    <text evidence="1">The sequence shown here is derived from an EMBL/GenBank/DDBJ whole genome shotgun (WGS) entry which is preliminary data.</text>
</comment>
<keyword evidence="2" id="KW-1185">Reference proteome</keyword>
<dbReference type="Pfam" id="PF09476">
    <property type="entry name" value="Pilus_CpaD"/>
    <property type="match status" value="1"/>
</dbReference>
<evidence type="ECO:0000313" key="1">
    <source>
        <dbReference type="EMBL" id="GAA4036577.1"/>
    </source>
</evidence>
<organism evidence="1 2">
    <name type="scientific">Sphingomonas rosea</name>
    <dbReference type="NCBI Taxonomy" id="335605"/>
    <lineage>
        <taxon>Bacteria</taxon>
        <taxon>Pseudomonadati</taxon>
        <taxon>Pseudomonadota</taxon>
        <taxon>Alphaproteobacteria</taxon>
        <taxon>Sphingomonadales</taxon>
        <taxon>Sphingomonadaceae</taxon>
        <taxon>Sphingomonas</taxon>
    </lineage>
</organism>
<reference evidence="2" key="1">
    <citation type="journal article" date="2019" name="Int. J. Syst. Evol. Microbiol.">
        <title>The Global Catalogue of Microorganisms (GCM) 10K type strain sequencing project: providing services to taxonomists for standard genome sequencing and annotation.</title>
        <authorList>
            <consortium name="The Broad Institute Genomics Platform"/>
            <consortium name="The Broad Institute Genome Sequencing Center for Infectious Disease"/>
            <person name="Wu L."/>
            <person name="Ma J."/>
        </authorList>
    </citation>
    <scope>NUCLEOTIDE SEQUENCE [LARGE SCALE GENOMIC DNA]</scope>
    <source>
        <strain evidence="2">JCM 17564</strain>
    </source>
</reference>
<dbReference type="RefSeq" id="WP_344696591.1">
    <property type="nucleotide sequence ID" value="NZ_BAABBR010000001.1"/>
</dbReference>
<dbReference type="InterPro" id="IPR019027">
    <property type="entry name" value="Pilus_biogenesis_CpaD-related"/>
</dbReference>
<sequence length="213" mass="21929">MTNKLSFLLLASAALAGCQVHRGVDEPARGLAAVNTPVVSRADYTFDAAAPGGNLDPTEAARLDGWFRGLVLGYGDTVTVDGPYAGAARADVARVAGRYGLLVSDGAPVTAGAIPPGAVRVVVSRTRADVPGCPNWSRPSNPNYNNELMSNFGCGVNANLAAMVANPNDLVSGRDAGVIDPRTGTRAIESYRSQKPTGEKGLMDINTKSSGGN</sequence>
<proteinExistence type="predicted"/>